<keyword evidence="1" id="KW-0614">Plasmid</keyword>
<keyword evidence="2" id="KW-1185">Reference proteome</keyword>
<protein>
    <submittedName>
        <fullName evidence="1">Uncharacterized protein</fullName>
    </submittedName>
</protein>
<dbReference type="EMBL" id="CP124686">
    <property type="protein sequence ID" value="WGX77396.1"/>
    <property type="molecule type" value="Genomic_DNA"/>
</dbReference>
<geneLocation type="plasmid" evidence="1 2">
    <name>unnamed1</name>
</geneLocation>
<sequence>MSKTIKTLIRAWIYKVLSRKCNYRKGSLCKRKPTNLQHALILSDFISKLKINNIEILKYKVPYKLENIIADAFIAIRKDNRNYIYFVEVENTKQFNLSKYEQLYYNRSWKDIFPIFPGIIVITDKPIKINNKFNIINISLNLNNIEEKIK</sequence>
<reference evidence="1 2" key="1">
    <citation type="submission" date="2023-04" db="EMBL/GenBank/DDBJ databases">
        <title>Bacteria Genome Submission.</title>
        <authorList>
            <person name="Isaac P."/>
        </authorList>
    </citation>
    <scope>NUCLEOTIDE SEQUENCE [LARGE SCALE GENOMIC DNA]</scope>
    <source>
        <strain evidence="1 2">SampleS7P1</strain>
        <plasmid evidence="1 2">unnamed1</plasmid>
    </source>
</reference>
<organism evidence="1 2">
    <name type="scientific">Paraclostridium bifermentans</name>
    <name type="common">Clostridium bifermentans</name>
    <dbReference type="NCBI Taxonomy" id="1490"/>
    <lineage>
        <taxon>Bacteria</taxon>
        <taxon>Bacillati</taxon>
        <taxon>Bacillota</taxon>
        <taxon>Clostridia</taxon>
        <taxon>Peptostreptococcales</taxon>
        <taxon>Peptostreptococcaceae</taxon>
        <taxon>Paraclostridium</taxon>
    </lineage>
</organism>
<accession>A0ABY8R750</accession>
<dbReference type="Proteomes" id="UP001239169">
    <property type="component" value="Plasmid unnamed1"/>
</dbReference>
<gene>
    <name evidence="1" type="ORF">QJS64_19200</name>
</gene>
<evidence type="ECO:0000313" key="1">
    <source>
        <dbReference type="EMBL" id="WGX77396.1"/>
    </source>
</evidence>
<evidence type="ECO:0000313" key="2">
    <source>
        <dbReference type="Proteomes" id="UP001239169"/>
    </source>
</evidence>
<proteinExistence type="predicted"/>
<name>A0ABY8R750_PARBF</name>